<protein>
    <submittedName>
        <fullName evidence="3">Helix-turn-helix transcriptional regulator</fullName>
    </submittedName>
</protein>
<evidence type="ECO:0000256" key="1">
    <source>
        <dbReference type="ARBA" id="ARBA00023125"/>
    </source>
</evidence>
<dbReference type="GO" id="GO:0003677">
    <property type="term" value="F:DNA binding"/>
    <property type="evidence" value="ECO:0007669"/>
    <property type="project" value="UniProtKB-KW"/>
</dbReference>
<dbReference type="GO" id="GO:0005829">
    <property type="term" value="C:cytosol"/>
    <property type="evidence" value="ECO:0007669"/>
    <property type="project" value="TreeGrafter"/>
</dbReference>
<dbReference type="PANTHER" id="PTHR46797">
    <property type="entry name" value="HTH-TYPE TRANSCRIPTIONAL REGULATOR"/>
    <property type="match status" value="1"/>
</dbReference>
<dbReference type="SMART" id="SM00530">
    <property type="entry name" value="HTH_XRE"/>
    <property type="match status" value="1"/>
</dbReference>
<proteinExistence type="predicted"/>
<evidence type="ECO:0000259" key="2">
    <source>
        <dbReference type="PROSITE" id="PS50943"/>
    </source>
</evidence>
<reference evidence="3" key="1">
    <citation type="journal article" date="2018" name="Genome Biol.">
        <title>SKESA: strategic k-mer extension for scrupulous assemblies.</title>
        <authorList>
            <person name="Souvorov A."/>
            <person name="Agarwala R."/>
            <person name="Lipman D.J."/>
        </authorList>
    </citation>
    <scope>NUCLEOTIDE SEQUENCE</scope>
    <source>
        <strain evidence="3">D3612</strain>
    </source>
</reference>
<dbReference type="PROSITE" id="PS50943">
    <property type="entry name" value="HTH_CROC1"/>
    <property type="match status" value="1"/>
</dbReference>
<reference evidence="3" key="2">
    <citation type="submission" date="2020-11" db="EMBL/GenBank/DDBJ databases">
        <authorList>
            <consortium name="NCBI Pathogen Detection Project"/>
        </authorList>
    </citation>
    <scope>NUCLEOTIDE SEQUENCE</scope>
    <source>
        <strain evidence="3">D3612</strain>
    </source>
</reference>
<dbReference type="Gene3D" id="1.10.260.40">
    <property type="entry name" value="lambda repressor-like DNA-binding domains"/>
    <property type="match status" value="1"/>
</dbReference>
<dbReference type="CDD" id="cd00093">
    <property type="entry name" value="HTH_XRE"/>
    <property type="match status" value="1"/>
</dbReference>
<dbReference type="InterPro" id="IPR001387">
    <property type="entry name" value="Cro/C1-type_HTH"/>
</dbReference>
<keyword evidence="1" id="KW-0238">DNA-binding</keyword>
<name>A0AAN5R6F6_LEGPN</name>
<organism evidence="3 4">
    <name type="scientific">Legionella pneumophila</name>
    <dbReference type="NCBI Taxonomy" id="446"/>
    <lineage>
        <taxon>Bacteria</taxon>
        <taxon>Pseudomonadati</taxon>
        <taxon>Pseudomonadota</taxon>
        <taxon>Gammaproteobacteria</taxon>
        <taxon>Legionellales</taxon>
        <taxon>Legionellaceae</taxon>
        <taxon>Legionella</taxon>
    </lineage>
</organism>
<sequence>MNLGRTIKHCRIIKRLTLTQLSESSGVSISHLCLLEKNKREPSLAIIETIAKALGLPLSVLIFLAAQKDELIDLSASQIETLSKAVMDLMSDAKK</sequence>
<dbReference type="InterPro" id="IPR010982">
    <property type="entry name" value="Lambda_DNA-bd_dom_sf"/>
</dbReference>
<evidence type="ECO:0000313" key="4">
    <source>
        <dbReference type="Proteomes" id="UP000861567"/>
    </source>
</evidence>
<dbReference type="SUPFAM" id="SSF47413">
    <property type="entry name" value="lambda repressor-like DNA-binding domains"/>
    <property type="match status" value="1"/>
</dbReference>
<feature type="domain" description="HTH cro/C1-type" evidence="2">
    <location>
        <begin position="7"/>
        <end position="61"/>
    </location>
</feature>
<dbReference type="PANTHER" id="PTHR46797:SF1">
    <property type="entry name" value="METHYLPHOSPHONATE SYNTHASE"/>
    <property type="match status" value="1"/>
</dbReference>
<accession>A0AAN5R6F6</accession>
<dbReference type="EMBL" id="DACSEI010000064">
    <property type="protein sequence ID" value="HAT1597745.1"/>
    <property type="molecule type" value="Genomic_DNA"/>
</dbReference>
<dbReference type="InterPro" id="IPR050807">
    <property type="entry name" value="TransReg_Diox_bact_type"/>
</dbReference>
<dbReference type="Pfam" id="PF01381">
    <property type="entry name" value="HTH_3"/>
    <property type="match status" value="1"/>
</dbReference>
<dbReference type="Proteomes" id="UP000861567">
    <property type="component" value="Unassembled WGS sequence"/>
</dbReference>
<comment type="caution">
    <text evidence="3">The sequence shown here is derived from an EMBL/GenBank/DDBJ whole genome shotgun (WGS) entry which is preliminary data.</text>
</comment>
<dbReference type="GO" id="GO:0003700">
    <property type="term" value="F:DNA-binding transcription factor activity"/>
    <property type="evidence" value="ECO:0007669"/>
    <property type="project" value="TreeGrafter"/>
</dbReference>
<evidence type="ECO:0000313" key="3">
    <source>
        <dbReference type="EMBL" id="HAT1597745.1"/>
    </source>
</evidence>
<gene>
    <name evidence="3" type="ORF">I8Y58_003015</name>
</gene>
<dbReference type="AlphaFoldDB" id="A0AAN5R6F6"/>